<feature type="transmembrane region" description="Helical" evidence="1">
    <location>
        <begin position="27"/>
        <end position="48"/>
    </location>
</feature>
<sequence>MPNQVQQAVKGFLLFLFRFDGELNRRYFWLHFVLAQCLILVAVIPSSGREGGELTVWSSMLLILGTLAMISAWIRRLRDIGWTLFTLVLMLVPYLNLLLWLVIGLTRGGAQTNPFGFLSRISAHTYVGLGMLVLMLAKLGSDMAPTVGKNLPSGNIGTDLASPQTTKLLKPSVSEGQLEFLEFARHELESNYYQHGPIYYKTTGSLAEAQVFFARRVKHPKLVMAIPRTEQEIRKIYGSDLSPREVALIQEQMQQLERQMQTAPLQADTTSGPLSISTLNRQLENEAVDTLILVGHSNDEGVLLPSGEMVNLPYLINKAMRHGKQVLVLSCNSQKLIGEGNSGLVSVDRLEFEAILAGLHQAEIMRCRNQPCSTSMGEYLAELDKGIATTVQAARGKKTVVIATLSGSVMVTGVYLINEERE</sequence>
<name>A0ABN0XR57_9ALTE</name>
<evidence type="ECO:0000313" key="2">
    <source>
        <dbReference type="EMBL" id="GAA0370751.1"/>
    </source>
</evidence>
<evidence type="ECO:0000256" key="1">
    <source>
        <dbReference type="SAM" id="Phobius"/>
    </source>
</evidence>
<keyword evidence="1" id="KW-1133">Transmembrane helix</keyword>
<comment type="caution">
    <text evidence="2">The sequence shown here is derived from an EMBL/GenBank/DDBJ whole genome shotgun (WGS) entry which is preliminary data.</text>
</comment>
<dbReference type="Proteomes" id="UP001501757">
    <property type="component" value="Unassembled WGS sequence"/>
</dbReference>
<proteinExistence type="predicted"/>
<keyword evidence="3" id="KW-1185">Reference proteome</keyword>
<accession>A0ABN0XR57</accession>
<feature type="transmembrane region" description="Helical" evidence="1">
    <location>
        <begin position="123"/>
        <end position="140"/>
    </location>
</feature>
<keyword evidence="1" id="KW-0812">Transmembrane</keyword>
<evidence type="ECO:0000313" key="3">
    <source>
        <dbReference type="Proteomes" id="UP001501757"/>
    </source>
</evidence>
<organism evidence="2 3">
    <name type="scientific">Bowmanella denitrificans</name>
    <dbReference type="NCBI Taxonomy" id="366582"/>
    <lineage>
        <taxon>Bacteria</taxon>
        <taxon>Pseudomonadati</taxon>
        <taxon>Pseudomonadota</taxon>
        <taxon>Gammaproteobacteria</taxon>
        <taxon>Alteromonadales</taxon>
        <taxon>Alteromonadaceae</taxon>
        <taxon>Bowmanella</taxon>
    </lineage>
</organism>
<feature type="transmembrane region" description="Helical" evidence="1">
    <location>
        <begin position="399"/>
        <end position="417"/>
    </location>
</feature>
<gene>
    <name evidence="2" type="ORF">GCM10009092_38830</name>
</gene>
<feature type="transmembrane region" description="Helical" evidence="1">
    <location>
        <begin position="81"/>
        <end position="103"/>
    </location>
</feature>
<dbReference type="InterPro" id="IPR008523">
    <property type="entry name" value="DUF805"/>
</dbReference>
<protein>
    <recommendedName>
        <fullName evidence="4">DUF805 domain-containing protein</fullName>
    </recommendedName>
</protein>
<dbReference type="RefSeq" id="WP_343847133.1">
    <property type="nucleotide sequence ID" value="NZ_BAAAEI010000023.1"/>
</dbReference>
<reference evidence="2 3" key="1">
    <citation type="journal article" date="2019" name="Int. J. Syst. Evol. Microbiol.">
        <title>The Global Catalogue of Microorganisms (GCM) 10K type strain sequencing project: providing services to taxonomists for standard genome sequencing and annotation.</title>
        <authorList>
            <consortium name="The Broad Institute Genomics Platform"/>
            <consortium name="The Broad Institute Genome Sequencing Center for Infectious Disease"/>
            <person name="Wu L."/>
            <person name="Ma J."/>
        </authorList>
    </citation>
    <scope>NUCLEOTIDE SEQUENCE [LARGE SCALE GENOMIC DNA]</scope>
    <source>
        <strain evidence="2 3">JCM 13378</strain>
    </source>
</reference>
<evidence type="ECO:0008006" key="4">
    <source>
        <dbReference type="Google" id="ProtNLM"/>
    </source>
</evidence>
<keyword evidence="1" id="KW-0472">Membrane</keyword>
<dbReference type="EMBL" id="BAAAEI010000023">
    <property type="protein sequence ID" value="GAA0370751.1"/>
    <property type="molecule type" value="Genomic_DNA"/>
</dbReference>
<dbReference type="Pfam" id="PF05656">
    <property type="entry name" value="DUF805"/>
    <property type="match status" value="1"/>
</dbReference>
<feature type="transmembrane region" description="Helical" evidence="1">
    <location>
        <begin position="54"/>
        <end position="74"/>
    </location>
</feature>